<organism evidence="2 3">
    <name type="scientific">Antarctobacter heliothermus</name>
    <dbReference type="NCBI Taxonomy" id="74033"/>
    <lineage>
        <taxon>Bacteria</taxon>
        <taxon>Pseudomonadati</taxon>
        <taxon>Pseudomonadota</taxon>
        <taxon>Alphaproteobacteria</taxon>
        <taxon>Rhodobacterales</taxon>
        <taxon>Roseobacteraceae</taxon>
        <taxon>Antarctobacter</taxon>
    </lineage>
</organism>
<gene>
    <name evidence="2" type="ORF">ANTHELSMS3_01317</name>
</gene>
<proteinExistence type="predicted"/>
<name>A0A222E235_9RHOB</name>
<sequence>MLTLYAWANEYPEFEEAVEISWHKLHACWINLLRENITNPAFRQTTALQVMATRFPATWGQQPRNTLEHFEARNASNNDGQQNEEDPRTLTDEELAARLEVYRLRRESEK</sequence>
<protein>
    <submittedName>
        <fullName evidence="2">Uncharacterized protein</fullName>
    </submittedName>
</protein>
<dbReference type="OrthoDB" id="7863465at2"/>
<evidence type="ECO:0000313" key="2">
    <source>
        <dbReference type="EMBL" id="ASP20021.1"/>
    </source>
</evidence>
<dbReference type="AlphaFoldDB" id="A0A222E235"/>
<reference evidence="2 3" key="1">
    <citation type="submission" date="2017-07" db="EMBL/GenBank/DDBJ databases">
        <title>Genome Sequence of Antarctobacter heliothermus Strain SMS3 Isolated from a culture of the Diatom Skeletonema marinoi.</title>
        <authorList>
            <person name="Topel M."/>
            <person name="Pinder M.I.M."/>
            <person name="Johansson O.N."/>
            <person name="Kourtchenko O."/>
            <person name="Godhe A."/>
            <person name="Clarke A.K."/>
        </authorList>
    </citation>
    <scope>NUCLEOTIDE SEQUENCE [LARGE SCALE GENOMIC DNA]</scope>
    <source>
        <strain evidence="2 3">SMS3</strain>
    </source>
</reference>
<accession>A0A222E235</accession>
<evidence type="ECO:0000313" key="3">
    <source>
        <dbReference type="Proteomes" id="UP000203589"/>
    </source>
</evidence>
<dbReference type="KEGG" id="aht:ANTHELSMS3_01317"/>
<dbReference type="RefSeq" id="WP_157733416.1">
    <property type="nucleotide sequence ID" value="NZ_CP022540.1"/>
</dbReference>
<keyword evidence="3" id="KW-1185">Reference proteome</keyword>
<feature type="region of interest" description="Disordered" evidence="1">
    <location>
        <begin position="73"/>
        <end position="92"/>
    </location>
</feature>
<dbReference type="EMBL" id="CP022540">
    <property type="protein sequence ID" value="ASP20021.1"/>
    <property type="molecule type" value="Genomic_DNA"/>
</dbReference>
<evidence type="ECO:0000256" key="1">
    <source>
        <dbReference type="SAM" id="MobiDB-lite"/>
    </source>
</evidence>
<dbReference type="Proteomes" id="UP000203589">
    <property type="component" value="Chromosome"/>
</dbReference>